<dbReference type="PANTHER" id="PTHR33164:SF43">
    <property type="entry name" value="HTH-TYPE TRANSCRIPTIONAL REPRESSOR YETL"/>
    <property type="match status" value="1"/>
</dbReference>
<dbReference type="Proteomes" id="UP001335729">
    <property type="component" value="Unassembled WGS sequence"/>
</dbReference>
<feature type="domain" description="HTH marR-type" evidence="1">
    <location>
        <begin position="6"/>
        <end position="138"/>
    </location>
</feature>
<dbReference type="PROSITE" id="PS50995">
    <property type="entry name" value="HTH_MARR_2"/>
    <property type="match status" value="1"/>
</dbReference>
<comment type="caution">
    <text evidence="2">The sequence shown here is derived from an EMBL/GenBank/DDBJ whole genome shotgun (WGS) entry which is preliminary data.</text>
</comment>
<reference evidence="2 3" key="1">
    <citation type="submission" date="2024-01" db="EMBL/GenBank/DDBJ databases">
        <title>Draft genome sequence of Gordonia sp. PKS22-38.</title>
        <authorList>
            <person name="Suphannarot A."/>
            <person name="Mingma R."/>
        </authorList>
    </citation>
    <scope>NUCLEOTIDE SEQUENCE [LARGE SCALE GENOMIC DNA]</scope>
    <source>
        <strain evidence="2 3">PKS22-38</strain>
    </source>
</reference>
<evidence type="ECO:0000259" key="1">
    <source>
        <dbReference type="PROSITE" id="PS50995"/>
    </source>
</evidence>
<keyword evidence="3" id="KW-1185">Reference proteome</keyword>
<dbReference type="InterPro" id="IPR036388">
    <property type="entry name" value="WH-like_DNA-bd_sf"/>
</dbReference>
<organism evidence="2 3">
    <name type="scientific">Gordonia prachuapensis</name>
    <dbReference type="NCBI Taxonomy" id="3115651"/>
    <lineage>
        <taxon>Bacteria</taxon>
        <taxon>Bacillati</taxon>
        <taxon>Actinomycetota</taxon>
        <taxon>Actinomycetes</taxon>
        <taxon>Mycobacteriales</taxon>
        <taxon>Gordoniaceae</taxon>
        <taxon>Gordonia</taxon>
    </lineage>
</organism>
<dbReference type="EMBL" id="JAZDUE010000010">
    <property type="protein sequence ID" value="MEE4024050.1"/>
    <property type="molecule type" value="Genomic_DNA"/>
</dbReference>
<dbReference type="SMART" id="SM00347">
    <property type="entry name" value="HTH_MARR"/>
    <property type="match status" value="1"/>
</dbReference>
<proteinExistence type="predicted"/>
<dbReference type="RefSeq" id="WP_330505442.1">
    <property type="nucleotide sequence ID" value="NZ_JAZDUE010000010.1"/>
</dbReference>
<sequence length="152" mass="16418">MDIQLAQRLSVALLPMARLIRTAVRAAPPLPVVPYAQVEVLRVVQDRPGISVGGVAEMLQLAPNTVSTLVKALVSAGLVDQQAVAGRGRTTTLSLTRKAEEMIEIWDRRRAEILGDVLDSMSPAAVQQISDALPHLLELQQALEEKIADLRG</sequence>
<dbReference type="InterPro" id="IPR036390">
    <property type="entry name" value="WH_DNA-bd_sf"/>
</dbReference>
<evidence type="ECO:0000313" key="2">
    <source>
        <dbReference type="EMBL" id="MEE4024050.1"/>
    </source>
</evidence>
<dbReference type="PANTHER" id="PTHR33164">
    <property type="entry name" value="TRANSCRIPTIONAL REGULATOR, MARR FAMILY"/>
    <property type="match status" value="1"/>
</dbReference>
<dbReference type="Gene3D" id="1.10.10.10">
    <property type="entry name" value="Winged helix-like DNA-binding domain superfamily/Winged helix DNA-binding domain"/>
    <property type="match status" value="1"/>
</dbReference>
<name>A0ABU7MUQ0_9ACTN</name>
<dbReference type="InterPro" id="IPR039422">
    <property type="entry name" value="MarR/SlyA-like"/>
</dbReference>
<evidence type="ECO:0000313" key="3">
    <source>
        <dbReference type="Proteomes" id="UP001335729"/>
    </source>
</evidence>
<protein>
    <submittedName>
        <fullName evidence="2">MarR family transcriptional regulator</fullName>
    </submittedName>
</protein>
<dbReference type="Pfam" id="PF12802">
    <property type="entry name" value="MarR_2"/>
    <property type="match status" value="1"/>
</dbReference>
<gene>
    <name evidence="2" type="ORF">V1Y59_13260</name>
</gene>
<accession>A0ABU7MUQ0</accession>
<dbReference type="InterPro" id="IPR000835">
    <property type="entry name" value="HTH_MarR-typ"/>
</dbReference>
<dbReference type="SUPFAM" id="SSF46785">
    <property type="entry name" value="Winged helix' DNA-binding domain"/>
    <property type="match status" value="1"/>
</dbReference>